<dbReference type="SUPFAM" id="SSF51182">
    <property type="entry name" value="RmlC-like cupins"/>
    <property type="match status" value="1"/>
</dbReference>
<dbReference type="PANTHER" id="PTHR46797">
    <property type="entry name" value="HTH-TYPE TRANSCRIPTIONAL REGULATOR"/>
    <property type="match status" value="1"/>
</dbReference>
<gene>
    <name evidence="3" type="ORF">SAMN04488696_0690</name>
</gene>
<dbReference type="InterPro" id="IPR013096">
    <property type="entry name" value="Cupin_2"/>
</dbReference>
<reference evidence="4" key="1">
    <citation type="submission" date="2016-10" db="EMBL/GenBank/DDBJ databases">
        <authorList>
            <person name="Varghese N."/>
            <person name="Submissions S."/>
        </authorList>
    </citation>
    <scope>NUCLEOTIDE SEQUENCE [LARGE SCALE GENOMIC DNA]</scope>
    <source>
        <strain evidence="4">Mob M</strain>
    </source>
</reference>
<dbReference type="CDD" id="cd02209">
    <property type="entry name" value="cupin_XRE_C"/>
    <property type="match status" value="1"/>
</dbReference>
<evidence type="ECO:0000259" key="2">
    <source>
        <dbReference type="PROSITE" id="PS50943"/>
    </source>
</evidence>
<dbReference type="CDD" id="cd00093">
    <property type="entry name" value="HTH_XRE"/>
    <property type="match status" value="1"/>
</dbReference>
<dbReference type="InterPro" id="IPR001387">
    <property type="entry name" value="Cro/C1-type_HTH"/>
</dbReference>
<dbReference type="InterPro" id="IPR011051">
    <property type="entry name" value="RmlC_Cupin_sf"/>
</dbReference>
<dbReference type="Gene3D" id="2.60.120.10">
    <property type="entry name" value="Jelly Rolls"/>
    <property type="match status" value="1"/>
</dbReference>
<dbReference type="SUPFAM" id="SSF47413">
    <property type="entry name" value="lambda repressor-like DNA-binding domains"/>
    <property type="match status" value="1"/>
</dbReference>
<dbReference type="InterPro" id="IPR014710">
    <property type="entry name" value="RmlC-like_jellyroll"/>
</dbReference>
<dbReference type="STRING" id="487685.SAMN04488696_0690"/>
<name>A0A1I4PIZ8_9EURY</name>
<evidence type="ECO:0000313" key="3">
    <source>
        <dbReference type="EMBL" id="SFM27718.1"/>
    </source>
</evidence>
<evidence type="ECO:0000256" key="1">
    <source>
        <dbReference type="ARBA" id="ARBA00023125"/>
    </source>
</evidence>
<dbReference type="Pfam" id="PF07883">
    <property type="entry name" value="Cupin_2"/>
    <property type="match status" value="1"/>
</dbReference>
<dbReference type="Proteomes" id="UP000198535">
    <property type="component" value="Unassembled WGS sequence"/>
</dbReference>
<dbReference type="Gene3D" id="1.10.260.40">
    <property type="entry name" value="lambda repressor-like DNA-binding domains"/>
    <property type="match status" value="1"/>
</dbReference>
<dbReference type="PANTHER" id="PTHR46797:SF19">
    <property type="entry name" value="BLL2473 PROTEIN"/>
    <property type="match status" value="1"/>
</dbReference>
<dbReference type="GO" id="GO:0005829">
    <property type="term" value="C:cytosol"/>
    <property type="evidence" value="ECO:0007669"/>
    <property type="project" value="TreeGrafter"/>
</dbReference>
<dbReference type="SMART" id="SM00530">
    <property type="entry name" value="HTH_XRE"/>
    <property type="match status" value="1"/>
</dbReference>
<dbReference type="InterPro" id="IPR010982">
    <property type="entry name" value="Lambda_DNA-bd_dom_sf"/>
</dbReference>
<dbReference type="EMBL" id="FOUJ01000001">
    <property type="protein sequence ID" value="SFM27718.1"/>
    <property type="molecule type" value="Genomic_DNA"/>
</dbReference>
<dbReference type="AlphaFoldDB" id="A0A1I4PIZ8"/>
<protein>
    <submittedName>
        <fullName evidence="3">Helix-turn-helix domain-containing protein</fullName>
    </submittedName>
</protein>
<keyword evidence="1" id="KW-0238">DNA-binding</keyword>
<dbReference type="PROSITE" id="PS50943">
    <property type="entry name" value="HTH_CROC1"/>
    <property type="match status" value="1"/>
</dbReference>
<dbReference type="GO" id="GO:0003700">
    <property type="term" value="F:DNA-binding transcription factor activity"/>
    <property type="evidence" value="ECO:0007669"/>
    <property type="project" value="TreeGrafter"/>
</dbReference>
<organism evidence="3 4">
    <name type="scientific">Methanolobus profundi</name>
    <dbReference type="NCBI Taxonomy" id="487685"/>
    <lineage>
        <taxon>Archaea</taxon>
        <taxon>Methanobacteriati</taxon>
        <taxon>Methanobacteriota</taxon>
        <taxon>Stenosarchaea group</taxon>
        <taxon>Methanomicrobia</taxon>
        <taxon>Methanosarcinales</taxon>
        <taxon>Methanosarcinaceae</taxon>
        <taxon>Methanolobus</taxon>
    </lineage>
</organism>
<dbReference type="OrthoDB" id="53252at2157"/>
<dbReference type="InterPro" id="IPR050807">
    <property type="entry name" value="TransReg_Diox_bact_type"/>
</dbReference>
<keyword evidence="4" id="KW-1185">Reference proteome</keyword>
<sequence>MAEKNILGNKIRQIRETKEMSVEELAASSNTSTELIEQLEDGALVPSLTPLMQIARALGVRLGTFLDDAPQSGPVVTKSGGSGKVVRFSGNCDPCEKSTLDFFSLAADKADRHMEPFIIDVHPAQSGEAKQSSHEGEEFIYVLNGQIEILYGKDSFTLSTGDSIYYDSIVPHHVHAVDSEAKILAVVYAPY</sequence>
<accession>A0A1I4PIZ8</accession>
<dbReference type="Pfam" id="PF13443">
    <property type="entry name" value="HTH_26"/>
    <property type="match status" value="1"/>
</dbReference>
<evidence type="ECO:0000313" key="4">
    <source>
        <dbReference type="Proteomes" id="UP000198535"/>
    </source>
</evidence>
<proteinExistence type="predicted"/>
<feature type="domain" description="HTH cro/C1-type" evidence="2">
    <location>
        <begin position="11"/>
        <end position="65"/>
    </location>
</feature>
<dbReference type="RefSeq" id="WP_091933168.1">
    <property type="nucleotide sequence ID" value="NZ_FOUJ01000001.1"/>
</dbReference>
<dbReference type="GO" id="GO:0003677">
    <property type="term" value="F:DNA binding"/>
    <property type="evidence" value="ECO:0007669"/>
    <property type="project" value="UniProtKB-KW"/>
</dbReference>